<reference evidence="4" key="1">
    <citation type="submission" date="2021-01" db="EMBL/GenBank/DDBJ databases">
        <authorList>
            <person name="Corre E."/>
            <person name="Pelletier E."/>
            <person name="Niang G."/>
            <person name="Scheremetjew M."/>
            <person name="Finn R."/>
            <person name="Kale V."/>
            <person name="Holt S."/>
            <person name="Cochrane G."/>
            <person name="Meng A."/>
            <person name="Brown T."/>
            <person name="Cohen L."/>
        </authorList>
    </citation>
    <scope>NUCLEOTIDE SEQUENCE</scope>
    <source>
        <strain evidence="4">WS</strain>
    </source>
</reference>
<feature type="compositionally biased region" description="Polar residues" evidence="2">
    <location>
        <begin position="216"/>
        <end position="232"/>
    </location>
</feature>
<organism evidence="4">
    <name type="scientific">Percolomonas cosmopolitus</name>
    <dbReference type="NCBI Taxonomy" id="63605"/>
    <lineage>
        <taxon>Eukaryota</taxon>
        <taxon>Discoba</taxon>
        <taxon>Heterolobosea</taxon>
        <taxon>Tetramitia</taxon>
        <taxon>Eutetramitia</taxon>
        <taxon>Percolomonadidae</taxon>
        <taxon>Percolomonas</taxon>
    </lineage>
</organism>
<name>A0A6U0K5M9_9EUKA</name>
<dbReference type="InterPro" id="IPR023394">
    <property type="entry name" value="Sec7_C_sf"/>
</dbReference>
<feature type="compositionally biased region" description="Low complexity" evidence="2">
    <location>
        <begin position="107"/>
        <end position="122"/>
    </location>
</feature>
<feature type="region of interest" description="Disordered" evidence="2">
    <location>
        <begin position="103"/>
        <end position="139"/>
    </location>
</feature>
<dbReference type="InterPro" id="IPR001806">
    <property type="entry name" value="Small_GTPase"/>
</dbReference>
<dbReference type="Gene3D" id="1.10.220.20">
    <property type="match status" value="1"/>
</dbReference>
<dbReference type="PROSITE" id="PS50190">
    <property type="entry name" value="SEC7"/>
    <property type="match status" value="1"/>
</dbReference>
<feature type="compositionally biased region" description="Low complexity" evidence="2">
    <location>
        <begin position="533"/>
        <end position="549"/>
    </location>
</feature>
<feature type="compositionally biased region" description="Basic residues" evidence="2">
    <location>
        <begin position="883"/>
        <end position="896"/>
    </location>
</feature>
<feature type="region of interest" description="Disordered" evidence="2">
    <location>
        <begin position="497"/>
        <end position="592"/>
    </location>
</feature>
<evidence type="ECO:0000259" key="3">
    <source>
        <dbReference type="PROSITE" id="PS50190"/>
    </source>
</evidence>
<dbReference type="SMART" id="SM00222">
    <property type="entry name" value="Sec7"/>
    <property type="match status" value="1"/>
</dbReference>
<dbReference type="EMBL" id="HBGD01002956">
    <property type="protein sequence ID" value="CAD9079214.1"/>
    <property type="molecule type" value="Transcribed_RNA"/>
</dbReference>
<feature type="region of interest" description="Disordered" evidence="2">
    <location>
        <begin position="850"/>
        <end position="900"/>
    </location>
</feature>
<dbReference type="PROSITE" id="PS51419">
    <property type="entry name" value="RAB"/>
    <property type="match status" value="1"/>
</dbReference>
<dbReference type="Pfam" id="PF00071">
    <property type="entry name" value="Ras"/>
    <property type="match status" value="1"/>
</dbReference>
<feature type="compositionally biased region" description="Polar residues" evidence="2">
    <location>
        <begin position="240"/>
        <end position="256"/>
    </location>
</feature>
<dbReference type="GO" id="GO:0005525">
    <property type="term" value="F:GTP binding"/>
    <property type="evidence" value="ECO:0007669"/>
    <property type="project" value="InterPro"/>
</dbReference>
<gene>
    <name evidence="4" type="ORF">PCOS0759_LOCUS2445</name>
    <name evidence="5" type="ORF">PCOS0759_LOCUS2446</name>
</gene>
<dbReference type="EMBL" id="HBGD01002955">
    <property type="protein sequence ID" value="CAD9079213.1"/>
    <property type="molecule type" value="Transcribed_RNA"/>
</dbReference>
<feature type="region of interest" description="Disordered" evidence="2">
    <location>
        <begin position="423"/>
        <end position="484"/>
    </location>
</feature>
<dbReference type="GO" id="GO:0032012">
    <property type="term" value="P:regulation of ARF protein signal transduction"/>
    <property type="evidence" value="ECO:0007669"/>
    <property type="project" value="InterPro"/>
</dbReference>
<feature type="domain" description="SEC7" evidence="3">
    <location>
        <begin position="585"/>
        <end position="800"/>
    </location>
</feature>
<evidence type="ECO:0000256" key="1">
    <source>
        <dbReference type="SAM" id="Coils"/>
    </source>
</evidence>
<proteinExistence type="predicted"/>
<feature type="compositionally biased region" description="Low complexity" evidence="2">
    <location>
        <begin position="21"/>
        <end position="39"/>
    </location>
</feature>
<feature type="compositionally biased region" description="Polar residues" evidence="2">
    <location>
        <begin position="578"/>
        <end position="587"/>
    </location>
</feature>
<accession>A0A6U0K5M9</accession>
<feature type="compositionally biased region" description="Polar residues" evidence="2">
    <location>
        <begin position="123"/>
        <end position="139"/>
    </location>
</feature>
<protein>
    <recommendedName>
        <fullName evidence="3">SEC7 domain-containing protein</fullName>
    </recommendedName>
</protein>
<dbReference type="Gene3D" id="3.40.50.300">
    <property type="entry name" value="P-loop containing nucleotide triphosphate hydrolases"/>
    <property type="match status" value="1"/>
</dbReference>
<dbReference type="InterPro" id="IPR035999">
    <property type="entry name" value="Sec7_dom_sf"/>
</dbReference>
<feature type="compositionally biased region" description="Polar residues" evidence="2">
    <location>
        <begin position="507"/>
        <end position="518"/>
    </location>
</feature>
<dbReference type="SUPFAM" id="SSF48425">
    <property type="entry name" value="Sec7 domain"/>
    <property type="match status" value="1"/>
</dbReference>
<feature type="region of interest" description="Disordered" evidence="2">
    <location>
        <begin position="1091"/>
        <end position="1118"/>
    </location>
</feature>
<dbReference type="PANTHER" id="PTHR10663">
    <property type="entry name" value="GUANYL-NUCLEOTIDE EXCHANGE FACTOR"/>
    <property type="match status" value="1"/>
</dbReference>
<feature type="coiled-coil region" evidence="1">
    <location>
        <begin position="341"/>
        <end position="396"/>
    </location>
</feature>
<feature type="region of interest" description="Disordered" evidence="2">
    <location>
        <begin position="19"/>
        <end position="59"/>
    </location>
</feature>
<dbReference type="InterPro" id="IPR027417">
    <property type="entry name" value="P-loop_NTPase"/>
</dbReference>
<evidence type="ECO:0000313" key="5">
    <source>
        <dbReference type="EMBL" id="CAD9079214.1"/>
    </source>
</evidence>
<dbReference type="SUPFAM" id="SSF52540">
    <property type="entry name" value="P-loop containing nucleoside triphosphate hydrolases"/>
    <property type="match status" value="1"/>
</dbReference>
<dbReference type="AlphaFoldDB" id="A0A6U0K5M9"/>
<evidence type="ECO:0000313" key="4">
    <source>
        <dbReference type="EMBL" id="CAD9079213.1"/>
    </source>
</evidence>
<feature type="region of interest" description="Disordered" evidence="2">
    <location>
        <begin position="213"/>
        <end position="260"/>
    </location>
</feature>
<dbReference type="InterPro" id="IPR000904">
    <property type="entry name" value="Sec7_dom"/>
</dbReference>
<dbReference type="PROSITE" id="PS51421">
    <property type="entry name" value="RAS"/>
    <property type="match status" value="1"/>
</dbReference>
<keyword evidence="1" id="KW-0175">Coiled coil</keyword>
<feature type="compositionally biased region" description="Basic residues" evidence="2">
    <location>
        <begin position="40"/>
        <end position="50"/>
    </location>
</feature>
<feature type="compositionally biased region" description="Low complexity" evidence="2">
    <location>
        <begin position="567"/>
        <end position="576"/>
    </location>
</feature>
<feature type="compositionally biased region" description="Low complexity" evidence="2">
    <location>
        <begin position="850"/>
        <end position="860"/>
    </location>
</feature>
<sequence>MTNKSTSWNFFKSKKKHHTASGRYRSSSVARSSSTLGASSKKRRNTHHRSLGASSSRDLIQRHKEKRLVLLGTSAIGKTCLAFKYVHCSLLSDPYLAHRQGVHNGDDSSSAHNVSNVSSANDLSSVSHEGNTTSANSFSVLTPTSASSVGGAGTMSGTAGSVTFGVTTTNTPLSPSSLNDPLHSGMNQGLNYDHVTPQHLLKYLKDYLMKNGAGEKNQQSTNNVNDSRANSDASHHHDTTSPSTPRSVASANTTSSIREEIDREMNTNYSGATEDSKQPAAPVLTSHENSLQYSRLVWLYQQLLHEYNEFQRFHLLHQHQQIAPASPGDSPSTNDIISKHEQKLKREAKLLQQRLHEQSNVNQYLSADLKKFKKKLNSLQDKWMNERNEKLDLEMERDEQLGAIKSLEKGFERIVHMLASPTLEDEKRTISTSSTQLHEHHQHGQLIGATGRVPLAVGVGSHDNPTSRGAHNHLSQKQRTSRDYELPHQKQYIEQHHGGADPECHNPSITDMQTSPITPLSAAGGVAGGDQNSSHSSHTTTDTITLPHSMSQPNFASDSQSEEDDVSSTSSESIFSLTRHSSNGNVRKSSKQERLFCPPTKQLMTCVQIFNKQSPKAAINSLIRCGFIKDDPKAIAIFLVRCGSLDLKRLGEYLGDEKNINILHHYAHYQMERLLGRFPFDVALKAFVQSLSLPKEGQQVTRITEAFSDAYVELTKLQHHQELDQRHTSNRSSRKSESADVKDADNAFLLACSILMLNVDLHSGKTNRPPMSRDQFVALFNNDEIPHSYLKKIYDNIQKNEWKDESMNAGDDTEDLYPPEVEQESAILPMVKSVGNFQASDDHQLKTSLSLSSLVDSPTSSAPPVQSRDRSMTKPSPVTTRVGRLRTRSVHQRQKSKSFDMHVHSRQDIPLYFSLREFSKRSIHTFQIRDTISVEWSNQPLSDTRSAANPLTFSQETEKQIHKGDFFLCLYNTRNRSSFAAIEHIVNFIVKARPKEAKSAILDQIMIVAIDFNDDTSKESKAARREISTEEGQRLALEVGAPFMSVCILKDQEVKQVFRTAVHYCLRPVSRHMNSLNRQMGLGAGNVSEQIHEHHDDNSSNSSNGGGHNSKKLSSSPGDTYLSFEVNKERHEFENAIVDTIFYVQ</sequence>
<dbReference type="GO" id="GO:0005085">
    <property type="term" value="F:guanyl-nucleotide exchange factor activity"/>
    <property type="evidence" value="ECO:0007669"/>
    <property type="project" value="InterPro"/>
</dbReference>
<dbReference type="Gene3D" id="1.10.1000.11">
    <property type="entry name" value="Arf Nucleotide-binding Site Opener,domain 2"/>
    <property type="match status" value="1"/>
</dbReference>
<dbReference type="GO" id="GO:0003924">
    <property type="term" value="F:GTPase activity"/>
    <property type="evidence" value="ECO:0007669"/>
    <property type="project" value="InterPro"/>
</dbReference>
<dbReference type="Pfam" id="PF01369">
    <property type="entry name" value="Sec7"/>
    <property type="match status" value="1"/>
</dbReference>
<evidence type="ECO:0000256" key="2">
    <source>
        <dbReference type="SAM" id="MobiDB-lite"/>
    </source>
</evidence>